<evidence type="ECO:0000313" key="2">
    <source>
        <dbReference type="Proteomes" id="UP000823902"/>
    </source>
</evidence>
<sequence>MIKVNILNLTGFLDTINQCRGHVSMLAPDGAKVNITRQYGVQHELAKQYQKNGKSLPLTLFFEEPKDYLAVVSYYAGDC</sequence>
<protein>
    <submittedName>
        <fullName evidence="1">Uncharacterized protein</fullName>
    </submittedName>
</protein>
<organism evidence="1 2">
    <name type="scientific">Candidatus Mediterraneibacter faecavium</name>
    <dbReference type="NCBI Taxonomy" id="2838668"/>
    <lineage>
        <taxon>Bacteria</taxon>
        <taxon>Bacillati</taxon>
        <taxon>Bacillota</taxon>
        <taxon>Clostridia</taxon>
        <taxon>Lachnospirales</taxon>
        <taxon>Lachnospiraceae</taxon>
        <taxon>Mediterraneibacter</taxon>
    </lineage>
</organism>
<proteinExistence type="predicted"/>
<dbReference type="EMBL" id="DWVY01000012">
    <property type="protein sequence ID" value="HJC73884.1"/>
    <property type="molecule type" value="Genomic_DNA"/>
</dbReference>
<name>A0A9D2TKZ0_9FIRM</name>
<gene>
    <name evidence="1" type="ORF">H9697_02885</name>
</gene>
<reference evidence="1" key="1">
    <citation type="journal article" date="2021" name="PeerJ">
        <title>Extensive microbial diversity within the chicken gut microbiome revealed by metagenomics and culture.</title>
        <authorList>
            <person name="Gilroy R."/>
            <person name="Ravi A."/>
            <person name="Getino M."/>
            <person name="Pursley I."/>
            <person name="Horton D.L."/>
            <person name="Alikhan N.F."/>
            <person name="Baker D."/>
            <person name="Gharbi K."/>
            <person name="Hall N."/>
            <person name="Watson M."/>
            <person name="Adriaenssens E.M."/>
            <person name="Foster-Nyarko E."/>
            <person name="Jarju S."/>
            <person name="Secka A."/>
            <person name="Antonio M."/>
            <person name="Oren A."/>
            <person name="Chaudhuri R.R."/>
            <person name="La Ragione R."/>
            <person name="Hildebrand F."/>
            <person name="Pallen M.J."/>
        </authorList>
    </citation>
    <scope>NUCLEOTIDE SEQUENCE</scope>
    <source>
        <strain evidence="1">CHK196-7946</strain>
    </source>
</reference>
<reference evidence="1" key="2">
    <citation type="submission" date="2021-04" db="EMBL/GenBank/DDBJ databases">
        <authorList>
            <person name="Gilroy R."/>
        </authorList>
    </citation>
    <scope>NUCLEOTIDE SEQUENCE</scope>
    <source>
        <strain evidence="1">CHK196-7946</strain>
    </source>
</reference>
<dbReference type="Proteomes" id="UP000823902">
    <property type="component" value="Unassembled WGS sequence"/>
</dbReference>
<accession>A0A9D2TKZ0</accession>
<comment type="caution">
    <text evidence="1">The sequence shown here is derived from an EMBL/GenBank/DDBJ whole genome shotgun (WGS) entry which is preliminary data.</text>
</comment>
<dbReference type="AlphaFoldDB" id="A0A9D2TKZ0"/>
<evidence type="ECO:0000313" key="1">
    <source>
        <dbReference type="EMBL" id="HJC73884.1"/>
    </source>
</evidence>